<name>A0A229UIK7_9BACL</name>
<dbReference type="InterPro" id="IPR004104">
    <property type="entry name" value="Gfo/Idh/MocA-like_OxRdtase_C"/>
</dbReference>
<reference evidence="4 5" key="1">
    <citation type="submission" date="2017-07" db="EMBL/GenBank/DDBJ databases">
        <title>Genome sequencing and assembly of Paenibacillus rigui.</title>
        <authorList>
            <person name="Mayilraj S."/>
        </authorList>
    </citation>
    <scope>NUCLEOTIDE SEQUENCE [LARGE SCALE GENOMIC DNA]</scope>
    <source>
        <strain evidence="4 5">JCM 16352</strain>
    </source>
</reference>
<keyword evidence="5" id="KW-1185">Reference proteome</keyword>
<comment type="similarity">
    <text evidence="1">Belongs to the Gfo/Idh/MocA family.</text>
</comment>
<evidence type="ECO:0000259" key="2">
    <source>
        <dbReference type="Pfam" id="PF01408"/>
    </source>
</evidence>
<dbReference type="InterPro" id="IPR051450">
    <property type="entry name" value="Gfo/Idh/MocA_Oxidoreductases"/>
</dbReference>
<dbReference type="Gene3D" id="3.40.50.720">
    <property type="entry name" value="NAD(P)-binding Rossmann-like Domain"/>
    <property type="match status" value="1"/>
</dbReference>
<dbReference type="AlphaFoldDB" id="A0A229UIK7"/>
<evidence type="ECO:0000256" key="1">
    <source>
        <dbReference type="ARBA" id="ARBA00010928"/>
    </source>
</evidence>
<dbReference type="EMBL" id="NMQW01000049">
    <property type="protein sequence ID" value="OXM83287.1"/>
    <property type="molecule type" value="Genomic_DNA"/>
</dbReference>
<dbReference type="Gene3D" id="3.30.360.10">
    <property type="entry name" value="Dihydrodipicolinate Reductase, domain 2"/>
    <property type="match status" value="1"/>
</dbReference>
<dbReference type="Proteomes" id="UP000215509">
    <property type="component" value="Unassembled WGS sequence"/>
</dbReference>
<accession>A0A229UIK7</accession>
<comment type="caution">
    <text evidence="4">The sequence shown here is derived from an EMBL/GenBank/DDBJ whole genome shotgun (WGS) entry which is preliminary data.</text>
</comment>
<protein>
    <submittedName>
        <fullName evidence="4">Oxidoreductase</fullName>
    </submittedName>
</protein>
<evidence type="ECO:0000313" key="4">
    <source>
        <dbReference type="EMBL" id="OXM83287.1"/>
    </source>
</evidence>
<sequence>MIESIILLRYDFSISILYDAKERIRLAKTSSSPLTAILVGAGQRSTIYASYSEKHPEALRIVGVVEPDVERRRLAAERFGIDEAHCFDSVEQLTALPRIAEAAINGTMDELHVQTTIPLLEAGYDVLLEKPIGVTEEEVLHLQRKAEEHGRTVMICHVLRYAPFYTAIQRRIADGELGEIINIQTSEHVSYHHMAVSFIRGKWGSVAKCKSSMLMAKCCHDLDLITWLNGSAQPTSVSSYGSLMQFRADKAPEGAGTRCLTDCKIEASCPYSAKKNYIDQGRWGFYVWNNYHLGATMSLEEKLESLRTDNPYGRCVWHCDNDVVDHQSVIIEFDNGSTASHNMIGATAKPCRIIHIIGTKGEIQGVMEDGHFVVRHFNPVQGQEYTEEHVTLDPGGDGHGGGDLRLAEDFVLTLRGDEASASSTTLDQSITGHLIGFAAERSRLEGRMVRL</sequence>
<dbReference type="Pfam" id="PF01408">
    <property type="entry name" value="GFO_IDH_MocA"/>
    <property type="match status" value="1"/>
</dbReference>
<dbReference type="PANTHER" id="PTHR43377">
    <property type="entry name" value="BILIVERDIN REDUCTASE A"/>
    <property type="match status" value="1"/>
</dbReference>
<dbReference type="InterPro" id="IPR000683">
    <property type="entry name" value="Gfo/Idh/MocA-like_OxRdtase_N"/>
</dbReference>
<proteinExistence type="inferred from homology"/>
<evidence type="ECO:0000313" key="5">
    <source>
        <dbReference type="Proteomes" id="UP000215509"/>
    </source>
</evidence>
<dbReference type="OrthoDB" id="9781031at2"/>
<organism evidence="4 5">
    <name type="scientific">Paenibacillus rigui</name>
    <dbReference type="NCBI Taxonomy" id="554312"/>
    <lineage>
        <taxon>Bacteria</taxon>
        <taxon>Bacillati</taxon>
        <taxon>Bacillota</taxon>
        <taxon>Bacilli</taxon>
        <taxon>Bacillales</taxon>
        <taxon>Paenibacillaceae</taxon>
        <taxon>Paenibacillus</taxon>
    </lineage>
</organism>
<dbReference type="Pfam" id="PF02894">
    <property type="entry name" value="GFO_IDH_MocA_C"/>
    <property type="match status" value="1"/>
</dbReference>
<feature type="domain" description="Gfo/Idh/MocA-like oxidoreductase N-terminal" evidence="2">
    <location>
        <begin position="37"/>
        <end position="155"/>
    </location>
</feature>
<dbReference type="InterPro" id="IPR036291">
    <property type="entry name" value="NAD(P)-bd_dom_sf"/>
</dbReference>
<dbReference type="GO" id="GO:0000166">
    <property type="term" value="F:nucleotide binding"/>
    <property type="evidence" value="ECO:0007669"/>
    <property type="project" value="InterPro"/>
</dbReference>
<dbReference type="SUPFAM" id="SSF51735">
    <property type="entry name" value="NAD(P)-binding Rossmann-fold domains"/>
    <property type="match status" value="1"/>
</dbReference>
<evidence type="ECO:0000259" key="3">
    <source>
        <dbReference type="Pfam" id="PF02894"/>
    </source>
</evidence>
<dbReference type="PANTHER" id="PTHR43377:SF2">
    <property type="entry name" value="BINDING ROSSMANN FOLD OXIDOREDUCTASE, PUTATIVE (AFU_ORTHOLOGUE AFUA_4G00560)-RELATED"/>
    <property type="match status" value="1"/>
</dbReference>
<gene>
    <name evidence="4" type="ORF">CF651_26535</name>
</gene>
<feature type="domain" description="Gfo/Idh/MocA-like oxidoreductase C-terminal" evidence="3">
    <location>
        <begin position="171"/>
        <end position="417"/>
    </location>
</feature>
<dbReference type="SUPFAM" id="SSF55347">
    <property type="entry name" value="Glyceraldehyde-3-phosphate dehydrogenase-like, C-terminal domain"/>
    <property type="match status" value="1"/>
</dbReference>